<evidence type="ECO:0000256" key="16">
    <source>
        <dbReference type="ARBA" id="ARBA00023058"/>
    </source>
</evidence>
<comment type="caution">
    <text evidence="22">Lacks conserved residue(s) required for the propagation of feature annotation.</text>
</comment>
<feature type="domain" description="MACPF" evidence="25">
    <location>
        <begin position="177"/>
        <end position="524"/>
    </location>
</feature>
<dbReference type="PROSITE" id="PS50923">
    <property type="entry name" value="SUSHI"/>
    <property type="match status" value="2"/>
</dbReference>
<evidence type="ECO:0000256" key="5">
    <source>
        <dbReference type="ARBA" id="ARBA00022525"/>
    </source>
</evidence>
<dbReference type="FunFam" id="2.20.100.10:FF:000002">
    <property type="entry name" value="Unc-5 netrin receptor C"/>
    <property type="match status" value="1"/>
</dbReference>
<sequence length="933" mass="104113">MDRSSWLLGLLCGLASVTVVSGCHCDKYPWTAWTPCSKSCNYGTQTRRRIISHDEYYFKNNCNNLCETNEIRACNEKACPINCQLTAFGPWSECSPCAKKQFRTRSVETPAQFGGTDCSEPLMEGRPCHSAQECRIEAVNCKNLFKCDSGRCIDPRLECNTQNDCGDNSDERNCARPNPVCKSKRRYTPIPGAELTGNGFNIMSGEMRGEVLDSSFMGADCTVNRSKENRVAYRIPANIESYELKVEYLEDFKTEFGEVQSSPFSLTESFSSAQARGSEGGFNIFIFGASNKHHSSRDSTTQTTIKASQKTNSRFFRVHQVLATSTFKMKESDLYLSDLFLKSLHHLPLEYNYPLYREVFQQFGTHYFRAGTLGGLYDILYQYDSEELKNSGLKTEKVNSCLRQESQWFFLFFSSSKSSFNCGTSTMTEKYEGSFFKASERSISRVKGGRSAEIAALAWMKGQVAPESTTYTNWLKSTIDNPDVVEYELAPLIDLVRGMPCAVTKRRHMVTALEEYLQEFDSCKCAPCPNNALPMLSGTECLCACQTGTYGPNCEKRAPDYTSEAVDGRWSCWSAWSPCDANLKKHRSRQCDNPAPMRGGKACEGPTQQTEECPVSIFEKQNVCINDDDFVIEGDQEEVAPDSGCPRPKPPANSYLRINKRQYDFGELEEFKCLTGYDLEGYQYIHCLPDGTWKAATGKCIKKVCVKPALPTEIAMSPLKDEYRVGDSFGVTCAAPGQSPSGSRYYTCTASLAWEPAVPGDIHCQEDKPFVPDSNCPRGEKQDGSGKCACIPQEDCRSYKKDLCVLNAAADAFSMMSSCAFHSGRCHGDRLFLASDGPCPSDSASQDWARYRAQMSDRSAVQQACGSDTCYDWETCSSGKCECKFPRDCPKEAEPAYCLRMIRTQSQRSMSLCATASMKCLKMEFAVQKEGSC</sequence>
<dbReference type="InterPro" id="IPR001862">
    <property type="entry name" value="MAC_perforin"/>
</dbReference>
<keyword evidence="18 22" id="KW-1015">Disulfide bond</keyword>
<name>A0ABD1KKX9_9TELE</name>
<evidence type="ECO:0000313" key="27">
    <source>
        <dbReference type="Proteomes" id="UP001591681"/>
    </source>
</evidence>
<feature type="signal peptide" evidence="23">
    <location>
        <begin position="1"/>
        <end position="22"/>
    </location>
</feature>
<comment type="caution">
    <text evidence="26">The sequence shown here is derived from an EMBL/GenBank/DDBJ whole genome shotgun (WGS) entry which is preliminary data.</text>
</comment>
<dbReference type="PRINTS" id="PR00764">
    <property type="entry name" value="COMPLEMENTC9"/>
</dbReference>
<dbReference type="PANTHER" id="PTHR45742">
    <property type="entry name" value="COMPLEMENT COMPONENT C6"/>
    <property type="match status" value="1"/>
</dbReference>
<dbReference type="Gene3D" id="3.30.60.30">
    <property type="match status" value="2"/>
</dbReference>
<dbReference type="AlphaFoldDB" id="A0ABD1KKX9"/>
<feature type="domain" description="Sushi" evidence="24">
    <location>
        <begin position="703"/>
        <end position="766"/>
    </location>
</feature>
<keyword evidence="11 23" id="KW-0732">Signal</keyword>
<dbReference type="PROSITE" id="PS50092">
    <property type="entry name" value="TSP1"/>
    <property type="match status" value="3"/>
</dbReference>
<dbReference type="FunFam" id="4.10.400.10:FF:000065">
    <property type="entry name" value="Transmembrane protease serine 7"/>
    <property type="match status" value="1"/>
</dbReference>
<proteinExistence type="inferred from homology"/>
<evidence type="ECO:0000256" key="23">
    <source>
        <dbReference type="SAM" id="SignalP"/>
    </source>
</evidence>
<accession>A0ABD1KKX9</accession>
<evidence type="ECO:0000256" key="12">
    <source>
        <dbReference type="ARBA" id="ARBA00022737"/>
    </source>
</evidence>
<keyword evidence="4" id="KW-1134">Transmembrane beta strand</keyword>
<organism evidence="26 27">
    <name type="scientific">Coilia grayii</name>
    <name type="common">Gray's grenadier anchovy</name>
    <dbReference type="NCBI Taxonomy" id="363190"/>
    <lineage>
        <taxon>Eukaryota</taxon>
        <taxon>Metazoa</taxon>
        <taxon>Chordata</taxon>
        <taxon>Craniata</taxon>
        <taxon>Vertebrata</taxon>
        <taxon>Euteleostomi</taxon>
        <taxon>Actinopterygii</taxon>
        <taxon>Neopterygii</taxon>
        <taxon>Teleostei</taxon>
        <taxon>Clupei</taxon>
        <taxon>Clupeiformes</taxon>
        <taxon>Clupeoidei</taxon>
        <taxon>Engraulidae</taxon>
        <taxon>Coilinae</taxon>
        <taxon>Coilia</taxon>
    </lineage>
</organism>
<evidence type="ECO:0000256" key="4">
    <source>
        <dbReference type="ARBA" id="ARBA00022452"/>
    </source>
</evidence>
<evidence type="ECO:0000259" key="25">
    <source>
        <dbReference type="PROSITE" id="PS51412"/>
    </source>
</evidence>
<dbReference type="Pfam" id="PF00057">
    <property type="entry name" value="Ldl_recept_a"/>
    <property type="match status" value="1"/>
</dbReference>
<dbReference type="SMART" id="SM00032">
    <property type="entry name" value="CCP"/>
    <property type="match status" value="2"/>
</dbReference>
<feature type="disulfide bond" evidence="21">
    <location>
        <begin position="147"/>
        <end position="165"/>
    </location>
</feature>
<dbReference type="InterPro" id="IPR035976">
    <property type="entry name" value="Sushi/SCR/CCP_sf"/>
</dbReference>
<dbReference type="SMART" id="SM00192">
    <property type="entry name" value="LDLa"/>
    <property type="match status" value="1"/>
</dbReference>
<dbReference type="GO" id="GO:0005576">
    <property type="term" value="C:extracellular region"/>
    <property type="evidence" value="ECO:0007669"/>
    <property type="project" value="UniProtKB-SubCell"/>
</dbReference>
<dbReference type="SMART" id="SM00057">
    <property type="entry name" value="FIMAC"/>
    <property type="match status" value="2"/>
</dbReference>
<keyword evidence="12" id="KW-0677">Repeat</keyword>
<dbReference type="InterPro" id="IPR036055">
    <property type="entry name" value="LDL_receptor-like_sf"/>
</dbReference>
<evidence type="ECO:0000256" key="22">
    <source>
        <dbReference type="PROSITE-ProRule" id="PRU00302"/>
    </source>
</evidence>
<dbReference type="InterPro" id="IPR020864">
    <property type="entry name" value="MACPF"/>
</dbReference>
<dbReference type="SMART" id="SM00209">
    <property type="entry name" value="TSP1"/>
    <property type="match status" value="3"/>
</dbReference>
<gene>
    <name evidence="26" type="ORF">ACEWY4_004148</name>
</gene>
<evidence type="ECO:0000256" key="3">
    <source>
        <dbReference type="ARBA" id="ARBA00009214"/>
    </source>
</evidence>
<dbReference type="GO" id="GO:0031640">
    <property type="term" value="P:killing of cells of another organism"/>
    <property type="evidence" value="ECO:0007669"/>
    <property type="project" value="UniProtKB-KW"/>
</dbReference>
<feature type="disulfide bond" evidence="22">
    <location>
        <begin position="673"/>
        <end position="700"/>
    </location>
</feature>
<dbReference type="InterPro" id="IPR048828">
    <property type="entry name" value="C6_KAZAL"/>
</dbReference>
<dbReference type="Pfam" id="PF21195">
    <property type="entry name" value="EGF_C8A_B_C6"/>
    <property type="match status" value="1"/>
</dbReference>
<dbReference type="InterPro" id="IPR023415">
    <property type="entry name" value="LDLR_class-A_CS"/>
</dbReference>
<evidence type="ECO:0008006" key="28">
    <source>
        <dbReference type="Google" id="ProtNLM"/>
    </source>
</evidence>
<keyword evidence="5" id="KW-0964">Secreted</keyword>
<keyword evidence="15" id="KW-0180">Complement pathway</keyword>
<evidence type="ECO:0000256" key="10">
    <source>
        <dbReference type="ARBA" id="ARBA00022692"/>
    </source>
</evidence>
<evidence type="ECO:0000256" key="15">
    <source>
        <dbReference type="ARBA" id="ARBA00022875"/>
    </source>
</evidence>
<dbReference type="Gene3D" id="2.10.70.10">
    <property type="entry name" value="Complement Module, domain 1"/>
    <property type="match status" value="2"/>
</dbReference>
<keyword evidence="19" id="KW-0325">Glycoprotein</keyword>
<evidence type="ECO:0000256" key="13">
    <source>
        <dbReference type="ARBA" id="ARBA00022852"/>
    </source>
</evidence>
<keyword evidence="7" id="KW-1052">Target cell membrane</keyword>
<feature type="disulfide bond" evidence="22">
    <location>
        <begin position="705"/>
        <end position="748"/>
    </location>
</feature>
<dbReference type="EMBL" id="JBHFQA010000004">
    <property type="protein sequence ID" value="KAL2099754.1"/>
    <property type="molecule type" value="Genomic_DNA"/>
</dbReference>
<evidence type="ECO:0000256" key="20">
    <source>
        <dbReference type="ARBA" id="ARBA00023298"/>
    </source>
</evidence>
<evidence type="ECO:0000256" key="2">
    <source>
        <dbReference type="ARBA" id="ARBA00004613"/>
    </source>
</evidence>
<dbReference type="SUPFAM" id="SSF57535">
    <property type="entry name" value="Complement control module/SCR domain"/>
    <property type="match status" value="1"/>
</dbReference>
<reference evidence="26 27" key="1">
    <citation type="submission" date="2024-09" db="EMBL/GenBank/DDBJ databases">
        <title>A chromosome-level genome assembly of Gray's grenadier anchovy, Coilia grayii.</title>
        <authorList>
            <person name="Fu Z."/>
        </authorList>
    </citation>
    <scope>NUCLEOTIDE SEQUENCE [LARGE SCALE GENOMIC DNA]</scope>
    <source>
        <strain evidence="26">G4</strain>
        <tissue evidence="26">Muscle</tissue>
    </source>
</reference>
<dbReference type="PANTHER" id="PTHR45742:SF4">
    <property type="entry name" value="COMPLEMENT COMPONENT C6"/>
    <property type="match status" value="1"/>
</dbReference>
<comment type="similarity">
    <text evidence="3">Belongs to the complement C6/C7/C8/C9 family.</text>
</comment>
<comment type="subcellular location">
    <subcellularLocation>
        <location evidence="2">Secreted</location>
    </subcellularLocation>
    <subcellularLocation>
        <location evidence="1">Target cell membrane</location>
        <topology evidence="1">Multi-pass membrane protein</topology>
    </subcellularLocation>
</comment>
<evidence type="ECO:0000256" key="1">
    <source>
        <dbReference type="ARBA" id="ARBA00004276"/>
    </source>
</evidence>
<keyword evidence="8" id="KW-0399">Innate immunity</keyword>
<dbReference type="GO" id="GO:0045087">
    <property type="term" value="P:innate immune response"/>
    <property type="evidence" value="ECO:0007669"/>
    <property type="project" value="UniProtKB-KW"/>
</dbReference>
<dbReference type="CDD" id="cd00033">
    <property type="entry name" value="CCP"/>
    <property type="match status" value="2"/>
</dbReference>
<evidence type="ECO:0000256" key="21">
    <source>
        <dbReference type="PROSITE-ProRule" id="PRU00124"/>
    </source>
</evidence>
<keyword evidence="20" id="KW-1053">Target membrane</keyword>
<evidence type="ECO:0000256" key="14">
    <source>
        <dbReference type="ARBA" id="ARBA00022859"/>
    </source>
</evidence>
<protein>
    <recommendedName>
        <fullName evidence="28">Complement component C6</fullName>
    </recommendedName>
</protein>
<evidence type="ECO:0000256" key="18">
    <source>
        <dbReference type="ARBA" id="ARBA00023157"/>
    </source>
</evidence>
<feature type="disulfide bond" evidence="21">
    <location>
        <begin position="159"/>
        <end position="174"/>
    </location>
</feature>
<dbReference type="PROSITE" id="PS50068">
    <property type="entry name" value="LDLRA_2"/>
    <property type="match status" value="1"/>
</dbReference>
<evidence type="ECO:0000259" key="24">
    <source>
        <dbReference type="PROSITE" id="PS50923"/>
    </source>
</evidence>
<keyword evidence="27" id="KW-1185">Reference proteome</keyword>
<keyword evidence="9 22" id="KW-0768">Sushi</keyword>
<dbReference type="InterPro" id="IPR036383">
    <property type="entry name" value="TSP1_rpt_sf"/>
</dbReference>
<evidence type="ECO:0000256" key="11">
    <source>
        <dbReference type="ARBA" id="ARBA00022729"/>
    </source>
</evidence>
<dbReference type="InterPro" id="IPR000436">
    <property type="entry name" value="Sushi_SCR_CCP_dom"/>
</dbReference>
<keyword evidence="14" id="KW-0391">Immunity</keyword>
<dbReference type="Gene3D" id="2.20.100.10">
    <property type="entry name" value="Thrombospondin type-1 (TSP1) repeat"/>
    <property type="match status" value="3"/>
</dbReference>
<dbReference type="PROSITE" id="PS00279">
    <property type="entry name" value="MACPF_1"/>
    <property type="match status" value="1"/>
</dbReference>
<evidence type="ECO:0000313" key="26">
    <source>
        <dbReference type="EMBL" id="KAL2099754.1"/>
    </source>
</evidence>
<dbReference type="Proteomes" id="UP001591681">
    <property type="component" value="Unassembled WGS sequence"/>
</dbReference>
<keyword evidence="13" id="KW-0204">Cytolysis</keyword>
<keyword evidence="16" id="KW-0473">Membrane attack complex</keyword>
<evidence type="ECO:0000256" key="6">
    <source>
        <dbReference type="ARBA" id="ARBA00022536"/>
    </source>
</evidence>
<evidence type="ECO:0000256" key="7">
    <source>
        <dbReference type="ARBA" id="ARBA00022537"/>
    </source>
</evidence>
<dbReference type="SMART" id="SM00457">
    <property type="entry name" value="MACPF"/>
    <property type="match status" value="1"/>
</dbReference>
<dbReference type="InterPro" id="IPR002172">
    <property type="entry name" value="LDrepeatLR_classA_rpt"/>
</dbReference>
<dbReference type="GO" id="GO:0044218">
    <property type="term" value="C:other organism cell membrane"/>
    <property type="evidence" value="ECO:0007669"/>
    <property type="project" value="UniProtKB-KW"/>
</dbReference>
<evidence type="ECO:0000256" key="17">
    <source>
        <dbReference type="ARBA" id="ARBA00023136"/>
    </source>
</evidence>
<evidence type="ECO:0000256" key="9">
    <source>
        <dbReference type="ARBA" id="ARBA00022659"/>
    </source>
</evidence>
<dbReference type="SUPFAM" id="SSF57424">
    <property type="entry name" value="LDL receptor-like module"/>
    <property type="match status" value="1"/>
</dbReference>
<dbReference type="CDD" id="cd00112">
    <property type="entry name" value="LDLa"/>
    <property type="match status" value="1"/>
</dbReference>
<dbReference type="InterPro" id="IPR020863">
    <property type="entry name" value="MACPF_CS"/>
</dbReference>
<dbReference type="PROSITE" id="PS51257">
    <property type="entry name" value="PROKAR_LIPOPROTEIN"/>
    <property type="match status" value="1"/>
</dbReference>
<dbReference type="Pfam" id="PF00090">
    <property type="entry name" value="TSP_1"/>
    <property type="match status" value="3"/>
</dbReference>
<dbReference type="PROSITE" id="PS51412">
    <property type="entry name" value="MACPF_2"/>
    <property type="match status" value="1"/>
</dbReference>
<dbReference type="PROSITE" id="PS01209">
    <property type="entry name" value="LDLRA_1"/>
    <property type="match status" value="1"/>
</dbReference>
<dbReference type="Pfam" id="PF21288">
    <property type="entry name" value="Kazal_C6"/>
    <property type="match status" value="1"/>
</dbReference>
<feature type="domain" description="Sushi" evidence="24">
    <location>
        <begin position="643"/>
        <end position="702"/>
    </location>
</feature>
<dbReference type="InterPro" id="IPR003884">
    <property type="entry name" value="FacI_MAC"/>
</dbReference>
<keyword evidence="10" id="KW-0812">Transmembrane</keyword>
<dbReference type="InterPro" id="IPR048831">
    <property type="entry name" value="C8A_B_C6_EGF-like"/>
</dbReference>
<feature type="chain" id="PRO_5044894677" description="Complement component C6" evidence="23">
    <location>
        <begin position="23"/>
        <end position="933"/>
    </location>
</feature>
<evidence type="ECO:0000256" key="19">
    <source>
        <dbReference type="ARBA" id="ARBA00023180"/>
    </source>
</evidence>
<evidence type="ECO:0000256" key="8">
    <source>
        <dbReference type="ARBA" id="ARBA00022588"/>
    </source>
</evidence>
<keyword evidence="17" id="KW-0472">Membrane</keyword>
<dbReference type="GO" id="GO:0006958">
    <property type="term" value="P:complement activation, classical pathway"/>
    <property type="evidence" value="ECO:0007669"/>
    <property type="project" value="UniProtKB-KW"/>
</dbReference>
<dbReference type="Pfam" id="PF01823">
    <property type="entry name" value="MACPF"/>
    <property type="match status" value="1"/>
</dbReference>
<dbReference type="Gene3D" id="4.10.400.10">
    <property type="entry name" value="Low-density Lipoprotein Receptor"/>
    <property type="match status" value="1"/>
</dbReference>
<dbReference type="GO" id="GO:0005579">
    <property type="term" value="C:membrane attack complex"/>
    <property type="evidence" value="ECO:0007669"/>
    <property type="project" value="UniProtKB-KW"/>
</dbReference>
<dbReference type="InterPro" id="IPR000884">
    <property type="entry name" value="TSP1_rpt"/>
</dbReference>
<dbReference type="SUPFAM" id="SSF82895">
    <property type="entry name" value="TSP-1 type 1 repeat"/>
    <property type="match status" value="3"/>
</dbReference>
<dbReference type="Pfam" id="PF00084">
    <property type="entry name" value="Sushi"/>
    <property type="match status" value="2"/>
</dbReference>
<keyword evidence="6" id="KW-0245">EGF-like domain</keyword>